<gene>
    <name evidence="3" type="ORF">K466DRAFT_461985</name>
</gene>
<feature type="domain" description="Glycosyl transferase 48" evidence="2">
    <location>
        <begin position="229"/>
        <end position="311"/>
    </location>
</feature>
<sequence>DRVAGKSRKYLASQTFTGSYPSLKPSARTASLILWLLVFSCKFVESYFFLTLSFKNPILVMVGMQIRNCSDKYFGNALCRNQAAFTLTIMYLMDLVLFFLDTFLWWIIWNTVFSIGRSFALGLSIWTPWKDIYTRLPKRIYSKILATADMETKYKPKVLVSQIWNAIIISMYREHLLSIEHVQKLLYHQVDVGQDGRRSLRAPAFFISQSDKGYRGQFFTPGSEAERRISEIIREEDQNTRVTLLEYLKQLHPVEWDNFVKDTKILAEESQMYNGSNPFGMDEKGQSKADDLPFYCIGFKSAAPEFTLRTR</sequence>
<feature type="non-terminal residue" evidence="3">
    <location>
        <position position="311"/>
    </location>
</feature>
<keyword evidence="1" id="KW-1133">Transmembrane helix</keyword>
<dbReference type="GO" id="GO:0006075">
    <property type="term" value="P:(1-&gt;3)-beta-D-glucan biosynthetic process"/>
    <property type="evidence" value="ECO:0007669"/>
    <property type="project" value="InterPro"/>
</dbReference>
<evidence type="ECO:0000256" key="1">
    <source>
        <dbReference type="SAM" id="Phobius"/>
    </source>
</evidence>
<feature type="transmembrane region" description="Helical" evidence="1">
    <location>
        <begin position="32"/>
        <end position="54"/>
    </location>
</feature>
<dbReference type="GO" id="GO:0005886">
    <property type="term" value="C:plasma membrane"/>
    <property type="evidence" value="ECO:0007669"/>
    <property type="project" value="TreeGrafter"/>
</dbReference>
<dbReference type="Proteomes" id="UP000308197">
    <property type="component" value="Unassembled WGS sequence"/>
</dbReference>
<dbReference type="PANTHER" id="PTHR12741">
    <property type="entry name" value="LYST-INTERACTING PROTEIN LIP5 DOPAMINE RESPONSIVE PROTEIN DRG-1"/>
    <property type="match status" value="1"/>
</dbReference>
<keyword evidence="4" id="KW-1185">Reference proteome</keyword>
<proteinExistence type="predicted"/>
<dbReference type="GO" id="GO:0003843">
    <property type="term" value="F:1,3-beta-D-glucan synthase activity"/>
    <property type="evidence" value="ECO:0007669"/>
    <property type="project" value="InterPro"/>
</dbReference>
<dbReference type="InParanoid" id="A0A5C3NK52"/>
<name>A0A5C3NK52_9APHY</name>
<dbReference type="AlphaFoldDB" id="A0A5C3NK52"/>
<keyword evidence="1" id="KW-0472">Membrane</keyword>
<feature type="transmembrane region" description="Helical" evidence="1">
    <location>
        <begin position="83"/>
        <end position="100"/>
    </location>
</feature>
<dbReference type="GO" id="GO:0051278">
    <property type="term" value="P:fungal-type cell wall polysaccharide biosynthetic process"/>
    <property type="evidence" value="ECO:0007669"/>
    <property type="project" value="TreeGrafter"/>
</dbReference>
<keyword evidence="1" id="KW-0812">Transmembrane</keyword>
<keyword evidence="3" id="KW-0808">Transferase</keyword>
<dbReference type="STRING" id="1314778.A0A5C3NK52"/>
<dbReference type="EMBL" id="ML213437">
    <property type="protein sequence ID" value="TFK77595.1"/>
    <property type="molecule type" value="Genomic_DNA"/>
</dbReference>
<dbReference type="GO" id="GO:0000148">
    <property type="term" value="C:1,3-beta-D-glucan synthase complex"/>
    <property type="evidence" value="ECO:0007669"/>
    <property type="project" value="InterPro"/>
</dbReference>
<accession>A0A5C3NK52</accession>
<dbReference type="InterPro" id="IPR003440">
    <property type="entry name" value="Glyco_trans_48_dom"/>
</dbReference>
<feature type="non-terminal residue" evidence="3">
    <location>
        <position position="1"/>
    </location>
</feature>
<evidence type="ECO:0000313" key="3">
    <source>
        <dbReference type="EMBL" id="TFK77595.1"/>
    </source>
</evidence>
<dbReference type="PANTHER" id="PTHR12741:SF48">
    <property type="entry name" value="1,3-BETA-GLUCAN SYNTHASE COMPONENT FKS1-RELATED"/>
    <property type="match status" value="1"/>
</dbReference>
<evidence type="ECO:0000313" key="4">
    <source>
        <dbReference type="Proteomes" id="UP000308197"/>
    </source>
</evidence>
<organism evidence="3 4">
    <name type="scientific">Polyporus arcularius HHB13444</name>
    <dbReference type="NCBI Taxonomy" id="1314778"/>
    <lineage>
        <taxon>Eukaryota</taxon>
        <taxon>Fungi</taxon>
        <taxon>Dikarya</taxon>
        <taxon>Basidiomycota</taxon>
        <taxon>Agaricomycotina</taxon>
        <taxon>Agaricomycetes</taxon>
        <taxon>Polyporales</taxon>
        <taxon>Polyporaceae</taxon>
        <taxon>Polyporus</taxon>
    </lineage>
</organism>
<evidence type="ECO:0000259" key="2">
    <source>
        <dbReference type="Pfam" id="PF02364"/>
    </source>
</evidence>
<reference evidence="3 4" key="1">
    <citation type="journal article" date="2019" name="Nat. Ecol. Evol.">
        <title>Megaphylogeny resolves global patterns of mushroom evolution.</title>
        <authorList>
            <person name="Varga T."/>
            <person name="Krizsan K."/>
            <person name="Foldi C."/>
            <person name="Dima B."/>
            <person name="Sanchez-Garcia M."/>
            <person name="Sanchez-Ramirez S."/>
            <person name="Szollosi G.J."/>
            <person name="Szarkandi J.G."/>
            <person name="Papp V."/>
            <person name="Albert L."/>
            <person name="Andreopoulos W."/>
            <person name="Angelini C."/>
            <person name="Antonin V."/>
            <person name="Barry K.W."/>
            <person name="Bougher N.L."/>
            <person name="Buchanan P."/>
            <person name="Buyck B."/>
            <person name="Bense V."/>
            <person name="Catcheside P."/>
            <person name="Chovatia M."/>
            <person name="Cooper J."/>
            <person name="Damon W."/>
            <person name="Desjardin D."/>
            <person name="Finy P."/>
            <person name="Geml J."/>
            <person name="Haridas S."/>
            <person name="Hughes K."/>
            <person name="Justo A."/>
            <person name="Karasinski D."/>
            <person name="Kautmanova I."/>
            <person name="Kiss B."/>
            <person name="Kocsube S."/>
            <person name="Kotiranta H."/>
            <person name="LaButti K.M."/>
            <person name="Lechner B.E."/>
            <person name="Liimatainen K."/>
            <person name="Lipzen A."/>
            <person name="Lukacs Z."/>
            <person name="Mihaltcheva S."/>
            <person name="Morgado L.N."/>
            <person name="Niskanen T."/>
            <person name="Noordeloos M.E."/>
            <person name="Ohm R.A."/>
            <person name="Ortiz-Santana B."/>
            <person name="Ovrebo C."/>
            <person name="Racz N."/>
            <person name="Riley R."/>
            <person name="Savchenko A."/>
            <person name="Shiryaev A."/>
            <person name="Soop K."/>
            <person name="Spirin V."/>
            <person name="Szebenyi C."/>
            <person name="Tomsovsky M."/>
            <person name="Tulloss R.E."/>
            <person name="Uehling J."/>
            <person name="Grigoriev I.V."/>
            <person name="Vagvolgyi C."/>
            <person name="Papp T."/>
            <person name="Martin F.M."/>
            <person name="Miettinen O."/>
            <person name="Hibbett D.S."/>
            <person name="Nagy L.G."/>
        </authorList>
    </citation>
    <scope>NUCLEOTIDE SEQUENCE [LARGE SCALE GENOMIC DNA]</scope>
    <source>
        <strain evidence="3 4">HHB13444</strain>
    </source>
</reference>
<protein>
    <submittedName>
        <fullName evidence="3">Glycosyltransferase family 48 protein</fullName>
    </submittedName>
</protein>
<dbReference type="Pfam" id="PF02364">
    <property type="entry name" value="Glucan_synthase"/>
    <property type="match status" value="1"/>
</dbReference>